<reference evidence="10 11" key="1">
    <citation type="journal article" date="2007" name="Nature">
        <title>Evolution of genes and genomes on the Drosophila phylogeny.</title>
        <authorList>
            <consortium name="Drosophila 12 Genomes Consortium"/>
            <person name="Clark A.G."/>
            <person name="Eisen M.B."/>
            <person name="Smith D.R."/>
            <person name="Bergman C.M."/>
            <person name="Oliver B."/>
            <person name="Markow T.A."/>
            <person name="Kaufman T.C."/>
            <person name="Kellis M."/>
            <person name="Gelbart W."/>
            <person name="Iyer V.N."/>
            <person name="Pollard D.A."/>
            <person name="Sackton T.B."/>
            <person name="Larracuente A.M."/>
            <person name="Singh N.D."/>
            <person name="Abad J.P."/>
            <person name="Abt D.N."/>
            <person name="Adryan B."/>
            <person name="Aguade M."/>
            <person name="Akashi H."/>
            <person name="Anderson W.W."/>
            <person name="Aquadro C.F."/>
            <person name="Ardell D.H."/>
            <person name="Arguello R."/>
            <person name="Artieri C.G."/>
            <person name="Barbash D.A."/>
            <person name="Barker D."/>
            <person name="Barsanti P."/>
            <person name="Batterham P."/>
            <person name="Batzoglou S."/>
            <person name="Begun D."/>
            <person name="Bhutkar A."/>
            <person name="Blanco E."/>
            <person name="Bosak S.A."/>
            <person name="Bradley R.K."/>
            <person name="Brand A.D."/>
            <person name="Brent M.R."/>
            <person name="Brooks A.N."/>
            <person name="Brown R.H."/>
            <person name="Butlin R.K."/>
            <person name="Caggese C."/>
            <person name="Calvi B.R."/>
            <person name="Bernardo de Carvalho A."/>
            <person name="Caspi A."/>
            <person name="Castrezana S."/>
            <person name="Celniker S.E."/>
            <person name="Chang J.L."/>
            <person name="Chapple C."/>
            <person name="Chatterji S."/>
            <person name="Chinwalla A."/>
            <person name="Civetta A."/>
            <person name="Clifton S.W."/>
            <person name="Comeron J.M."/>
            <person name="Costello J.C."/>
            <person name="Coyne J.A."/>
            <person name="Daub J."/>
            <person name="David R.G."/>
            <person name="Delcher A.L."/>
            <person name="Delehaunty K."/>
            <person name="Do C.B."/>
            <person name="Ebling H."/>
            <person name="Edwards K."/>
            <person name="Eickbush T."/>
            <person name="Evans J.D."/>
            <person name="Filipski A."/>
            <person name="Findeiss S."/>
            <person name="Freyhult E."/>
            <person name="Fulton L."/>
            <person name="Fulton R."/>
            <person name="Garcia A.C."/>
            <person name="Gardiner A."/>
            <person name="Garfield D.A."/>
            <person name="Garvin B.E."/>
            <person name="Gibson G."/>
            <person name="Gilbert D."/>
            <person name="Gnerre S."/>
            <person name="Godfrey J."/>
            <person name="Good R."/>
            <person name="Gotea V."/>
            <person name="Gravely B."/>
            <person name="Greenberg A.J."/>
            <person name="Griffiths-Jones S."/>
            <person name="Gross S."/>
            <person name="Guigo R."/>
            <person name="Gustafson E.A."/>
            <person name="Haerty W."/>
            <person name="Hahn M.W."/>
            <person name="Halligan D.L."/>
            <person name="Halpern A.L."/>
            <person name="Halter G.M."/>
            <person name="Han M.V."/>
            <person name="Heger A."/>
            <person name="Hillier L."/>
            <person name="Hinrichs A.S."/>
            <person name="Holmes I."/>
            <person name="Hoskins R.A."/>
            <person name="Hubisz M.J."/>
            <person name="Hultmark D."/>
            <person name="Huntley M.A."/>
            <person name="Jaffe D.B."/>
            <person name="Jagadeeshan S."/>
            <person name="Jeck W.R."/>
            <person name="Johnson J."/>
            <person name="Jones C.D."/>
            <person name="Jordan W.C."/>
            <person name="Karpen G.H."/>
            <person name="Kataoka E."/>
            <person name="Keightley P.D."/>
            <person name="Kheradpour P."/>
            <person name="Kirkness E.F."/>
            <person name="Koerich L.B."/>
            <person name="Kristiansen K."/>
            <person name="Kudrna D."/>
            <person name="Kulathinal R.J."/>
            <person name="Kumar S."/>
            <person name="Kwok R."/>
            <person name="Lander E."/>
            <person name="Langley C.H."/>
            <person name="Lapoint R."/>
            <person name="Lazzaro B.P."/>
            <person name="Lee S.J."/>
            <person name="Levesque L."/>
            <person name="Li R."/>
            <person name="Lin C.F."/>
            <person name="Lin M.F."/>
            <person name="Lindblad-Toh K."/>
            <person name="Llopart A."/>
            <person name="Long M."/>
            <person name="Low L."/>
            <person name="Lozovsky E."/>
            <person name="Lu J."/>
            <person name="Luo M."/>
            <person name="Machado C.A."/>
            <person name="Makalowski W."/>
            <person name="Marzo M."/>
            <person name="Matsuda M."/>
            <person name="Matzkin L."/>
            <person name="McAllister B."/>
            <person name="McBride C.S."/>
            <person name="McKernan B."/>
            <person name="McKernan K."/>
            <person name="Mendez-Lago M."/>
            <person name="Minx P."/>
            <person name="Mollenhauer M.U."/>
            <person name="Montooth K."/>
            <person name="Mount S.M."/>
            <person name="Mu X."/>
            <person name="Myers E."/>
            <person name="Negre B."/>
            <person name="Newfeld S."/>
            <person name="Nielsen R."/>
            <person name="Noor M.A."/>
            <person name="O'Grady P."/>
            <person name="Pachter L."/>
            <person name="Papaceit M."/>
            <person name="Parisi M.J."/>
            <person name="Parisi M."/>
            <person name="Parts L."/>
            <person name="Pedersen J.S."/>
            <person name="Pesole G."/>
            <person name="Phillippy A.M."/>
            <person name="Ponting C.P."/>
            <person name="Pop M."/>
            <person name="Porcelli D."/>
            <person name="Powell J.R."/>
            <person name="Prohaska S."/>
            <person name="Pruitt K."/>
            <person name="Puig M."/>
            <person name="Quesneville H."/>
            <person name="Ram K.R."/>
            <person name="Rand D."/>
            <person name="Rasmussen M.D."/>
            <person name="Reed L.K."/>
            <person name="Reenan R."/>
            <person name="Reily A."/>
            <person name="Remington K.A."/>
            <person name="Rieger T.T."/>
            <person name="Ritchie M.G."/>
            <person name="Robin C."/>
            <person name="Rogers Y.H."/>
            <person name="Rohde C."/>
            <person name="Rozas J."/>
            <person name="Rubenfield M.J."/>
            <person name="Ruiz A."/>
            <person name="Russo S."/>
            <person name="Salzberg S.L."/>
            <person name="Sanchez-Gracia A."/>
            <person name="Saranga D.J."/>
            <person name="Sato H."/>
            <person name="Schaeffer S.W."/>
            <person name="Schatz M.C."/>
            <person name="Schlenke T."/>
            <person name="Schwartz R."/>
            <person name="Segarra C."/>
            <person name="Singh R.S."/>
            <person name="Sirot L."/>
            <person name="Sirota M."/>
            <person name="Sisneros N.B."/>
            <person name="Smith C.D."/>
            <person name="Smith T.F."/>
            <person name="Spieth J."/>
            <person name="Stage D.E."/>
            <person name="Stark A."/>
            <person name="Stephan W."/>
            <person name="Strausberg R.L."/>
            <person name="Strempel S."/>
            <person name="Sturgill D."/>
            <person name="Sutton G."/>
            <person name="Sutton G.G."/>
            <person name="Tao W."/>
            <person name="Teichmann S."/>
            <person name="Tobari Y.N."/>
            <person name="Tomimura Y."/>
            <person name="Tsolas J.M."/>
            <person name="Valente V.L."/>
            <person name="Venter E."/>
            <person name="Venter J.C."/>
            <person name="Vicario S."/>
            <person name="Vieira F.G."/>
            <person name="Vilella A.J."/>
            <person name="Villasante A."/>
            <person name="Walenz B."/>
            <person name="Wang J."/>
            <person name="Wasserman M."/>
            <person name="Watts T."/>
            <person name="Wilson D."/>
            <person name="Wilson R.K."/>
            <person name="Wing R.A."/>
            <person name="Wolfner M.F."/>
            <person name="Wong A."/>
            <person name="Wong G.K."/>
            <person name="Wu C.I."/>
            <person name="Wu G."/>
            <person name="Yamamoto D."/>
            <person name="Yang H.P."/>
            <person name="Yang S.P."/>
            <person name="Yorke J.A."/>
            <person name="Yoshida K."/>
            <person name="Zdobnov E."/>
            <person name="Zhang P."/>
            <person name="Zhang Y."/>
            <person name="Zimin A.V."/>
            <person name="Baldwin J."/>
            <person name="Abdouelleil A."/>
            <person name="Abdulkadir J."/>
            <person name="Abebe A."/>
            <person name="Abera B."/>
            <person name="Abreu J."/>
            <person name="Acer S.C."/>
            <person name="Aftuck L."/>
            <person name="Alexander A."/>
            <person name="An P."/>
            <person name="Anderson E."/>
            <person name="Anderson S."/>
            <person name="Arachi H."/>
            <person name="Azer M."/>
            <person name="Bachantsang P."/>
            <person name="Barry A."/>
            <person name="Bayul T."/>
            <person name="Berlin A."/>
            <person name="Bessette D."/>
            <person name="Bloom T."/>
            <person name="Blye J."/>
            <person name="Boguslavskiy L."/>
            <person name="Bonnet C."/>
            <person name="Boukhgalter B."/>
            <person name="Bourzgui I."/>
            <person name="Brown A."/>
            <person name="Cahill P."/>
            <person name="Channer S."/>
            <person name="Cheshatsang Y."/>
            <person name="Chuda L."/>
            <person name="Citroen M."/>
            <person name="Collymore A."/>
            <person name="Cooke P."/>
            <person name="Costello M."/>
            <person name="D'Aco K."/>
            <person name="Daza R."/>
            <person name="De Haan G."/>
            <person name="DeGray S."/>
            <person name="DeMaso C."/>
            <person name="Dhargay N."/>
            <person name="Dooley K."/>
            <person name="Dooley E."/>
            <person name="Doricent M."/>
            <person name="Dorje P."/>
            <person name="Dorjee K."/>
            <person name="Dupes A."/>
            <person name="Elong R."/>
            <person name="Falk J."/>
            <person name="Farina A."/>
            <person name="Faro S."/>
            <person name="Ferguson D."/>
            <person name="Fisher S."/>
            <person name="Foley C.D."/>
            <person name="Franke A."/>
            <person name="Friedrich D."/>
            <person name="Gadbois L."/>
            <person name="Gearin G."/>
            <person name="Gearin C.R."/>
            <person name="Giannoukos G."/>
            <person name="Goode T."/>
            <person name="Graham J."/>
            <person name="Grandbois E."/>
            <person name="Grewal S."/>
            <person name="Gyaltsen K."/>
            <person name="Hafez N."/>
            <person name="Hagos B."/>
            <person name="Hall J."/>
            <person name="Henson C."/>
            <person name="Hollinger A."/>
            <person name="Honan T."/>
            <person name="Huard M.D."/>
            <person name="Hughes L."/>
            <person name="Hurhula B."/>
            <person name="Husby M.E."/>
            <person name="Kamat A."/>
            <person name="Kanga B."/>
            <person name="Kashin S."/>
            <person name="Khazanovich D."/>
            <person name="Kisner P."/>
            <person name="Lance K."/>
            <person name="Lara M."/>
            <person name="Lee W."/>
            <person name="Lennon N."/>
            <person name="Letendre F."/>
            <person name="LeVine R."/>
            <person name="Lipovsky A."/>
            <person name="Liu X."/>
            <person name="Liu J."/>
            <person name="Liu S."/>
            <person name="Lokyitsang T."/>
            <person name="Lokyitsang Y."/>
            <person name="Lubonja R."/>
            <person name="Lui A."/>
            <person name="MacDonald P."/>
            <person name="Magnisalis V."/>
            <person name="Maru K."/>
            <person name="Matthews C."/>
            <person name="McCusker W."/>
            <person name="McDonough S."/>
            <person name="Mehta T."/>
            <person name="Meldrim J."/>
            <person name="Meneus L."/>
            <person name="Mihai O."/>
            <person name="Mihalev A."/>
            <person name="Mihova T."/>
            <person name="Mittelman R."/>
            <person name="Mlenga V."/>
            <person name="Montmayeur A."/>
            <person name="Mulrain L."/>
            <person name="Navidi A."/>
            <person name="Naylor J."/>
            <person name="Negash T."/>
            <person name="Nguyen T."/>
            <person name="Nguyen N."/>
            <person name="Nicol R."/>
            <person name="Norbu C."/>
            <person name="Norbu N."/>
            <person name="Novod N."/>
            <person name="O'Neill B."/>
            <person name="Osman S."/>
            <person name="Markiewicz E."/>
            <person name="Oyono O.L."/>
            <person name="Patti C."/>
            <person name="Phunkhang P."/>
            <person name="Pierre F."/>
            <person name="Priest M."/>
            <person name="Raghuraman S."/>
            <person name="Rege F."/>
            <person name="Reyes R."/>
            <person name="Rise C."/>
            <person name="Rogov P."/>
            <person name="Ross K."/>
            <person name="Ryan E."/>
            <person name="Settipalli S."/>
            <person name="Shea T."/>
            <person name="Sherpa N."/>
            <person name="Shi L."/>
            <person name="Shih D."/>
            <person name="Sparrow T."/>
            <person name="Spaulding J."/>
            <person name="Stalker J."/>
            <person name="Stange-Thomann N."/>
            <person name="Stavropoulos S."/>
            <person name="Stone C."/>
            <person name="Strader C."/>
            <person name="Tesfaye S."/>
            <person name="Thomson T."/>
            <person name="Thoulutsang Y."/>
            <person name="Thoulutsang D."/>
            <person name="Topham K."/>
            <person name="Topping I."/>
            <person name="Tsamla T."/>
            <person name="Vassiliev H."/>
            <person name="Vo A."/>
            <person name="Wangchuk T."/>
            <person name="Wangdi T."/>
            <person name="Weiand M."/>
            <person name="Wilkinson J."/>
            <person name="Wilson A."/>
            <person name="Yadav S."/>
            <person name="Young G."/>
            <person name="Yu Q."/>
            <person name="Zembek L."/>
            <person name="Zhong D."/>
            <person name="Zimmer A."/>
            <person name="Zwirko Z."/>
            <person name="Jaffe D.B."/>
            <person name="Alvarez P."/>
            <person name="Brockman W."/>
            <person name="Butler J."/>
            <person name="Chin C."/>
            <person name="Gnerre S."/>
            <person name="Grabherr M."/>
            <person name="Kleber M."/>
            <person name="Mauceli E."/>
            <person name="MacCallum I."/>
        </authorList>
    </citation>
    <scope>NUCLEOTIDE SEQUENCE [LARGE SCALE GENOMIC DNA]</scope>
    <source>
        <strain evidence="11">Tai18E2 / Tucson 14021-0261.01</strain>
    </source>
</reference>
<dbReference type="Pfam" id="PF00153">
    <property type="entry name" value="Mito_carr"/>
    <property type="match status" value="3"/>
</dbReference>
<dbReference type="PhylomeDB" id="B4NZT0"/>
<evidence type="ECO:0000256" key="6">
    <source>
        <dbReference type="ARBA" id="ARBA00022989"/>
    </source>
</evidence>
<reference evidence="10 11" key="2">
    <citation type="journal article" date="2007" name="PLoS Biol.">
        <title>Principles of genome evolution in the Drosophila melanogaster species group.</title>
        <authorList>
            <person name="Ranz J.M."/>
            <person name="Maurin D."/>
            <person name="Chan Y.S."/>
            <person name="von Grotthuss M."/>
            <person name="Hillier L.W."/>
            <person name="Roote J."/>
            <person name="Ashburner M."/>
            <person name="Bergman C.M."/>
        </authorList>
    </citation>
    <scope>NUCLEOTIDE SEQUENCE [LARGE SCALE GENOMIC DNA]</scope>
    <source>
        <strain evidence="11">Tai18E2 / Tucson 14021-0261.01</strain>
    </source>
</reference>
<keyword evidence="7 8" id="KW-0472">Membrane</keyword>
<name>B4NZT0_DROYA</name>
<evidence type="ECO:0000256" key="2">
    <source>
        <dbReference type="ARBA" id="ARBA00006375"/>
    </source>
</evidence>
<accession>B4NZT0</accession>
<dbReference type="eggNOG" id="KOG0753">
    <property type="taxonomic scope" value="Eukaryota"/>
</dbReference>
<evidence type="ECO:0000256" key="8">
    <source>
        <dbReference type="PROSITE-ProRule" id="PRU00282"/>
    </source>
</evidence>
<feature type="repeat" description="Solcar" evidence="8">
    <location>
        <begin position="241"/>
        <end position="332"/>
    </location>
</feature>
<feature type="repeat" description="Solcar" evidence="8">
    <location>
        <begin position="37"/>
        <end position="128"/>
    </location>
</feature>
<gene>
    <name evidence="10" type="primary">Dyak\GE25777</name>
    <name evidence="10" type="synonym">dyak_GLEANR_938</name>
    <name evidence="10" type="synonym">GE25777</name>
    <name evidence="10" type="ORF">Dyak_GE25777</name>
</gene>
<evidence type="ECO:0000313" key="10">
    <source>
        <dbReference type="EMBL" id="EDW88864.1"/>
    </source>
</evidence>
<keyword evidence="11" id="KW-1185">Reference proteome</keyword>
<keyword evidence="6" id="KW-1133">Transmembrane helix</keyword>
<dbReference type="InterPro" id="IPR023395">
    <property type="entry name" value="MCP_dom_sf"/>
</dbReference>
<feature type="repeat" description="Solcar" evidence="8">
    <location>
        <begin position="140"/>
        <end position="232"/>
    </location>
</feature>
<protein>
    <submittedName>
        <fullName evidence="10">Uncharacterized protein</fullName>
    </submittedName>
</protein>
<dbReference type="InterPro" id="IPR018108">
    <property type="entry name" value="MCP_transmembrane"/>
</dbReference>
<dbReference type="Proteomes" id="UP000002282">
    <property type="component" value="Chromosome 2L"/>
</dbReference>
<dbReference type="EMBL" id="CM000157">
    <property type="protein sequence ID" value="EDW88864.1"/>
    <property type="molecule type" value="Genomic_DNA"/>
</dbReference>
<dbReference type="SUPFAM" id="SSF103506">
    <property type="entry name" value="Mitochondrial carrier"/>
    <property type="match status" value="1"/>
</dbReference>
<evidence type="ECO:0000313" key="11">
    <source>
        <dbReference type="Proteomes" id="UP000002282"/>
    </source>
</evidence>
<dbReference type="PROSITE" id="PS50920">
    <property type="entry name" value="SOLCAR"/>
    <property type="match status" value="3"/>
</dbReference>
<dbReference type="AlphaFoldDB" id="B4NZT0"/>
<evidence type="ECO:0000256" key="4">
    <source>
        <dbReference type="ARBA" id="ARBA00022692"/>
    </source>
</evidence>
<evidence type="ECO:0000256" key="3">
    <source>
        <dbReference type="ARBA" id="ARBA00022448"/>
    </source>
</evidence>
<dbReference type="GO" id="GO:0016020">
    <property type="term" value="C:membrane"/>
    <property type="evidence" value="ECO:0007669"/>
    <property type="project" value="UniProtKB-SubCell"/>
</dbReference>
<dbReference type="OrthoDB" id="756301at2759"/>
<comment type="similarity">
    <text evidence="2 9">Belongs to the mitochondrial carrier (TC 2.A.29) family.</text>
</comment>
<proteinExistence type="inferred from homology"/>
<dbReference type="KEGG" id="dya:Dyak_GE25777"/>
<dbReference type="Gene3D" id="1.50.40.10">
    <property type="entry name" value="Mitochondrial carrier domain"/>
    <property type="match status" value="1"/>
</dbReference>
<dbReference type="HOGENOM" id="CLU_015166_14_2_1"/>
<keyword evidence="4 8" id="KW-0812">Transmembrane</keyword>
<evidence type="ECO:0000256" key="9">
    <source>
        <dbReference type="RuleBase" id="RU000488"/>
    </source>
</evidence>
<evidence type="ECO:0000256" key="5">
    <source>
        <dbReference type="ARBA" id="ARBA00022737"/>
    </source>
</evidence>
<dbReference type="PANTHER" id="PTHR45618">
    <property type="entry name" value="MITOCHONDRIAL DICARBOXYLATE CARRIER-RELATED"/>
    <property type="match status" value="1"/>
</dbReference>
<evidence type="ECO:0000256" key="1">
    <source>
        <dbReference type="ARBA" id="ARBA00004141"/>
    </source>
</evidence>
<keyword evidence="5" id="KW-0677">Repeat</keyword>
<comment type="subcellular location">
    <subcellularLocation>
        <location evidence="1">Membrane</location>
        <topology evidence="1">Multi-pass membrane protein</topology>
    </subcellularLocation>
</comment>
<organism evidence="10 11">
    <name type="scientific">Drosophila yakuba</name>
    <name type="common">Fruit fly</name>
    <dbReference type="NCBI Taxonomy" id="7245"/>
    <lineage>
        <taxon>Eukaryota</taxon>
        <taxon>Metazoa</taxon>
        <taxon>Ecdysozoa</taxon>
        <taxon>Arthropoda</taxon>
        <taxon>Hexapoda</taxon>
        <taxon>Insecta</taxon>
        <taxon>Pterygota</taxon>
        <taxon>Neoptera</taxon>
        <taxon>Endopterygota</taxon>
        <taxon>Diptera</taxon>
        <taxon>Brachycera</taxon>
        <taxon>Muscomorpha</taxon>
        <taxon>Ephydroidea</taxon>
        <taxon>Drosophilidae</taxon>
        <taxon>Drosophila</taxon>
        <taxon>Sophophora</taxon>
    </lineage>
</organism>
<sequence>MGKSVNTVFRPAEWDNSEEREKPKLEYLVTNKKTPPLELYLTAFASACSAEIVGYPFDVCKTRMQIQGEIAGRVGQKAAKYRGLLATAMGIVREEGLLKLYGGISAMVFRHSLFSGIKMLTYDYMRDKMIVPDVDGRPQLSFLGSCIGGVVAGGTASVLTNPTELIKIQMQMEGQRRLRGEPPRIHNVLQALTSIYRTGGVAGLWKGTVPNTWRSALVTIGDVSCYDLCKRLLIAEFDLVDNREVQFVAAMTAGVADAILSLPADVVKSRIMNQPTDEQGRGIHYKGSLDCLSRLVREEGFLAMYKGFIPYWMRVGPASVVFWMTFEQIRRFRGSEGY</sequence>
<dbReference type="GO" id="GO:0055085">
    <property type="term" value="P:transmembrane transport"/>
    <property type="evidence" value="ECO:0007669"/>
    <property type="project" value="InterPro"/>
</dbReference>
<dbReference type="FunFam" id="1.50.40.10:FF:000215">
    <property type="entry name" value="IP15246p"/>
    <property type="match status" value="1"/>
</dbReference>
<dbReference type="InterPro" id="IPR050391">
    <property type="entry name" value="Mito_Metabolite_Transporter"/>
</dbReference>
<dbReference type="OMA" id="KGFIPYW"/>
<evidence type="ECO:0000256" key="7">
    <source>
        <dbReference type="ARBA" id="ARBA00023136"/>
    </source>
</evidence>
<dbReference type="InterPro" id="IPR002067">
    <property type="entry name" value="MCP"/>
</dbReference>
<keyword evidence="3 9" id="KW-0813">Transport</keyword>
<dbReference type="PRINTS" id="PR00784">
    <property type="entry name" value="MTUNCOUPLING"/>
</dbReference>